<dbReference type="SUPFAM" id="SSF55811">
    <property type="entry name" value="Nudix"/>
    <property type="match status" value="1"/>
</dbReference>
<dbReference type="PANTHER" id="PTHR43736:SF1">
    <property type="entry name" value="DIHYDRONEOPTERIN TRIPHOSPHATE DIPHOSPHATASE"/>
    <property type="match status" value="1"/>
</dbReference>
<accession>A0A084AP37</accession>
<dbReference type="PROSITE" id="PS51462">
    <property type="entry name" value="NUDIX"/>
    <property type="match status" value="1"/>
</dbReference>
<dbReference type="InterPro" id="IPR000086">
    <property type="entry name" value="NUDIX_hydrolase_dom"/>
</dbReference>
<feature type="domain" description="Nudix hydrolase" evidence="1">
    <location>
        <begin position="42"/>
        <end position="182"/>
    </location>
</feature>
<dbReference type="OrthoDB" id="276276at2759"/>
<dbReference type="CDD" id="cd02883">
    <property type="entry name" value="NUDIX_Hydrolase"/>
    <property type="match status" value="1"/>
</dbReference>
<evidence type="ECO:0000313" key="3">
    <source>
        <dbReference type="Proteomes" id="UP000028045"/>
    </source>
</evidence>
<dbReference type="Pfam" id="PF00293">
    <property type="entry name" value="NUDIX"/>
    <property type="match status" value="1"/>
</dbReference>
<sequence length="195" mass="21927">MASTEVSNQPSAVFSPAFTFADPLAKWQITAQQWLAANNSNLNGIATGVIVFDPSGRVLLIQRASTDSMPNRWEFPGGAVDPEDESLLHGAARELWEESGLVATRFTFFVPETPGTEVGTMFTNRNGTKHFCRFTFIAEVEDWEKVVLDPKEHQDYVWATEEEVREQKIGEREIPITMPPIQALLLEAFRIRQSL</sequence>
<dbReference type="EMBL" id="KL648635">
    <property type="protein sequence ID" value="KEY67066.1"/>
    <property type="molecule type" value="Genomic_DNA"/>
</dbReference>
<evidence type="ECO:0000259" key="1">
    <source>
        <dbReference type="PROSITE" id="PS51462"/>
    </source>
</evidence>
<protein>
    <recommendedName>
        <fullName evidence="1">Nudix hydrolase domain-containing protein</fullName>
    </recommendedName>
</protein>
<evidence type="ECO:0000313" key="2">
    <source>
        <dbReference type="EMBL" id="KEY67066.1"/>
    </source>
</evidence>
<dbReference type="InterPro" id="IPR015797">
    <property type="entry name" value="NUDIX_hydrolase-like_dom_sf"/>
</dbReference>
<dbReference type="PANTHER" id="PTHR43736">
    <property type="entry name" value="ADP-RIBOSE PYROPHOSPHATASE"/>
    <property type="match status" value="1"/>
</dbReference>
<dbReference type="Gene3D" id="3.90.79.10">
    <property type="entry name" value="Nucleoside Triphosphate Pyrophosphohydrolase"/>
    <property type="match status" value="1"/>
</dbReference>
<reference evidence="2 3" key="1">
    <citation type="journal article" date="2014" name="BMC Genomics">
        <title>Comparative genome sequencing reveals chemotype-specific gene clusters in the toxigenic black mold Stachybotrys.</title>
        <authorList>
            <person name="Semeiks J."/>
            <person name="Borek D."/>
            <person name="Otwinowski Z."/>
            <person name="Grishin N.V."/>
        </authorList>
    </citation>
    <scope>NUCLEOTIDE SEQUENCE [LARGE SCALE GENOMIC DNA]</scope>
    <source>
        <strain evidence="3">CBS 109288 / IBT 7711</strain>
    </source>
</reference>
<name>A0A084AP37_STACB</name>
<gene>
    <name evidence="2" type="ORF">S7711_04738</name>
</gene>
<proteinExistence type="predicted"/>
<dbReference type="AlphaFoldDB" id="A0A084AP37"/>
<dbReference type="Proteomes" id="UP000028045">
    <property type="component" value="Unassembled WGS sequence"/>
</dbReference>
<organism evidence="2 3">
    <name type="scientific">Stachybotrys chartarum (strain CBS 109288 / IBT 7711)</name>
    <name type="common">Toxic black mold</name>
    <name type="synonym">Stilbospora chartarum</name>
    <dbReference type="NCBI Taxonomy" id="1280523"/>
    <lineage>
        <taxon>Eukaryota</taxon>
        <taxon>Fungi</taxon>
        <taxon>Dikarya</taxon>
        <taxon>Ascomycota</taxon>
        <taxon>Pezizomycotina</taxon>
        <taxon>Sordariomycetes</taxon>
        <taxon>Hypocreomycetidae</taxon>
        <taxon>Hypocreales</taxon>
        <taxon>Stachybotryaceae</taxon>
        <taxon>Stachybotrys</taxon>
    </lineage>
</organism>
<keyword evidence="3" id="KW-1185">Reference proteome</keyword>
<dbReference type="HOGENOM" id="CLU_067850_0_0_1"/>